<dbReference type="PANTHER" id="PTHR43788:SF6">
    <property type="entry name" value="DNA HELICASE B"/>
    <property type="match status" value="1"/>
</dbReference>
<dbReference type="GO" id="GO:0006310">
    <property type="term" value="P:DNA recombination"/>
    <property type="evidence" value="ECO:0007669"/>
    <property type="project" value="TreeGrafter"/>
</dbReference>
<accession>A0A2S7TY64</accession>
<comment type="caution">
    <text evidence="4">The sequence shown here is derived from an EMBL/GenBank/DDBJ whole genome shotgun (WGS) entry which is preliminary data.</text>
</comment>
<dbReference type="EMBL" id="MQWA01000001">
    <property type="protein sequence ID" value="PQJ27064.1"/>
    <property type="molecule type" value="Genomic_DNA"/>
</dbReference>
<dbReference type="Gene3D" id="3.40.50.300">
    <property type="entry name" value="P-loop containing nucleotide triphosphate hydrolases"/>
    <property type="match status" value="1"/>
</dbReference>
<dbReference type="Pfam" id="PF13245">
    <property type="entry name" value="AAA_19"/>
    <property type="match status" value="1"/>
</dbReference>
<evidence type="ECO:0000313" key="5">
    <source>
        <dbReference type="Proteomes" id="UP000239907"/>
    </source>
</evidence>
<dbReference type="Proteomes" id="UP000239907">
    <property type="component" value="Unassembled WGS sequence"/>
</dbReference>
<proteinExistence type="predicted"/>
<dbReference type="InterPro" id="IPR027417">
    <property type="entry name" value="P-loop_NTPase"/>
</dbReference>
<dbReference type="InterPro" id="IPR003593">
    <property type="entry name" value="AAA+_ATPase"/>
</dbReference>
<keyword evidence="5" id="KW-1185">Reference proteome</keyword>
<name>A0A2S7TY64_9BACT</name>
<evidence type="ECO:0000256" key="2">
    <source>
        <dbReference type="ARBA" id="ARBA00022840"/>
    </source>
</evidence>
<dbReference type="InterPro" id="IPR041851">
    <property type="entry name" value="RecD_N_sf"/>
</dbReference>
<keyword evidence="1" id="KW-0547">Nucleotide-binding</keyword>
<evidence type="ECO:0000313" key="4">
    <source>
        <dbReference type="EMBL" id="PQJ27064.1"/>
    </source>
</evidence>
<dbReference type="GO" id="GO:0017116">
    <property type="term" value="F:single-stranded DNA helicase activity"/>
    <property type="evidence" value="ECO:0007669"/>
    <property type="project" value="TreeGrafter"/>
</dbReference>
<gene>
    <name evidence="4" type="ORF">BSZ32_00135</name>
</gene>
<protein>
    <recommendedName>
        <fullName evidence="3">AAA+ ATPase domain-containing protein</fullName>
    </recommendedName>
</protein>
<dbReference type="PANTHER" id="PTHR43788">
    <property type="entry name" value="DNA2/NAM7 HELICASE FAMILY MEMBER"/>
    <property type="match status" value="1"/>
</dbReference>
<dbReference type="CDD" id="cd17933">
    <property type="entry name" value="DEXSc_RecD-like"/>
    <property type="match status" value="1"/>
</dbReference>
<dbReference type="GO" id="GO:0009338">
    <property type="term" value="C:exodeoxyribonuclease V complex"/>
    <property type="evidence" value="ECO:0007669"/>
    <property type="project" value="TreeGrafter"/>
</dbReference>
<sequence length="339" mass="37274">MLAKHFSDFISKRHQPASRDFATLVERLSEAVEAGSSCLDLRSHKKHSLGDWKTILASDAENSTVSSPGGNSPLILTTEGRLYLQRYFLHEKGIYEKVHQWLSQPVDKVSSPTKKLYRRYFPTSEGDDQALAAMTALQRRFTIISGGPGTGKTTTVLKVLLLLREQGYFSDPSDCLLLAPTGKAADRLRQSILGGISQLEMLPIDLPTEAATIHRALGYRPGSIEFRHNANNPLSAKVVVIDESSMVDLPLMHRLLDAIPDDARIILLGDKNQLSSVQVGTVLSDFMLAAEQTDSLLSKSTITLRKSFRTQGPINAACAHIRDGDAAQPGKLYSIHQRT</sequence>
<dbReference type="AlphaFoldDB" id="A0A2S7TY64"/>
<dbReference type="GO" id="GO:0005524">
    <property type="term" value="F:ATP binding"/>
    <property type="evidence" value="ECO:0007669"/>
    <property type="project" value="UniProtKB-KW"/>
</dbReference>
<reference evidence="4 5" key="1">
    <citation type="submission" date="2016-12" db="EMBL/GenBank/DDBJ databases">
        <title>Study of bacterial adaptation to deep sea.</title>
        <authorList>
            <person name="Song J."/>
            <person name="Yoshizawa S."/>
            <person name="Kogure K."/>
        </authorList>
    </citation>
    <scope>NUCLEOTIDE SEQUENCE [LARGE SCALE GENOMIC DNA]</scope>
    <source>
        <strain evidence="4 5">SAORIC-165</strain>
    </source>
</reference>
<dbReference type="SUPFAM" id="SSF52540">
    <property type="entry name" value="P-loop containing nucleoside triphosphate hydrolases"/>
    <property type="match status" value="1"/>
</dbReference>
<dbReference type="Gene3D" id="1.10.10.1020">
    <property type="entry name" value="RecBCD complex, subunit RecD, N-terminal domain"/>
    <property type="match status" value="1"/>
</dbReference>
<organism evidence="4 5">
    <name type="scientific">Rubritalea profundi</name>
    <dbReference type="NCBI Taxonomy" id="1658618"/>
    <lineage>
        <taxon>Bacteria</taxon>
        <taxon>Pseudomonadati</taxon>
        <taxon>Verrucomicrobiota</taxon>
        <taxon>Verrucomicrobiia</taxon>
        <taxon>Verrucomicrobiales</taxon>
        <taxon>Rubritaleaceae</taxon>
        <taxon>Rubritalea</taxon>
    </lineage>
</organism>
<dbReference type="InterPro" id="IPR050534">
    <property type="entry name" value="Coronavir_polyprotein_1ab"/>
</dbReference>
<evidence type="ECO:0000259" key="3">
    <source>
        <dbReference type="SMART" id="SM00382"/>
    </source>
</evidence>
<evidence type="ECO:0000256" key="1">
    <source>
        <dbReference type="ARBA" id="ARBA00022741"/>
    </source>
</evidence>
<keyword evidence="2" id="KW-0067">ATP-binding</keyword>
<feature type="domain" description="AAA+ ATPase" evidence="3">
    <location>
        <begin position="138"/>
        <end position="312"/>
    </location>
</feature>
<dbReference type="SMART" id="SM00382">
    <property type="entry name" value="AAA"/>
    <property type="match status" value="1"/>
</dbReference>